<feature type="signal peptide" evidence="2">
    <location>
        <begin position="1"/>
        <end position="22"/>
    </location>
</feature>
<feature type="compositionally biased region" description="Basic and acidic residues" evidence="1">
    <location>
        <begin position="74"/>
        <end position="90"/>
    </location>
</feature>
<sequence>MKTKLCLAVLAASLVTAPAAMAQGASRSDDLNYEKSTNSAGNSEAPVVNSLPGVQNDPWTGTAATSGSSADGTMHNRNDYGHGGYKDGARARSHHNQAGMSGSTGSAMDRTATGSAYSRSSDRMTGRDAGQGMSQADLAGRRGPGQRPIELAQTTLLNRLSASGYSMVRDFRKDGDMYVASAMDPQGQWSTVVLNPHTGDISQRR</sequence>
<feature type="region of interest" description="Disordered" evidence="1">
    <location>
        <begin position="23"/>
        <end position="146"/>
    </location>
</feature>
<dbReference type="Proteomes" id="UP001244552">
    <property type="component" value="Unassembled WGS sequence"/>
</dbReference>
<protein>
    <recommendedName>
        <fullName evidence="5">PepSY domain-containing protein</fullName>
    </recommendedName>
</protein>
<evidence type="ECO:0000256" key="1">
    <source>
        <dbReference type="SAM" id="MobiDB-lite"/>
    </source>
</evidence>
<feature type="chain" id="PRO_5046628196" description="PepSY domain-containing protein" evidence="2">
    <location>
        <begin position="23"/>
        <end position="205"/>
    </location>
</feature>
<keyword evidence="2" id="KW-0732">Signal</keyword>
<evidence type="ECO:0000313" key="4">
    <source>
        <dbReference type="Proteomes" id="UP001244552"/>
    </source>
</evidence>
<feature type="compositionally biased region" description="Polar residues" evidence="1">
    <location>
        <begin position="96"/>
        <end position="119"/>
    </location>
</feature>
<reference evidence="3 4" key="1">
    <citation type="submission" date="2023-07" db="EMBL/GenBank/DDBJ databases">
        <title>Genomic Encyclopedia of Type Strains, Phase IV (KMG-IV): sequencing the most valuable type-strain genomes for metagenomic binning, comparative biology and taxonomic classification.</title>
        <authorList>
            <person name="Goeker M."/>
        </authorList>
    </citation>
    <scope>NUCLEOTIDE SEQUENCE [LARGE SCALE GENOMIC DNA]</scope>
    <source>
        <strain evidence="3 4">DSM 19922</strain>
    </source>
</reference>
<name>A0ABU0MTN9_9PROT</name>
<keyword evidence="4" id="KW-1185">Reference proteome</keyword>
<accession>A0ABU0MTN9</accession>
<dbReference type="EMBL" id="JAUSVU010000033">
    <property type="protein sequence ID" value="MDQ0536855.1"/>
    <property type="molecule type" value="Genomic_DNA"/>
</dbReference>
<evidence type="ECO:0000313" key="3">
    <source>
        <dbReference type="EMBL" id="MDQ0536855.1"/>
    </source>
</evidence>
<organism evidence="3 4">
    <name type="scientific">Azospirillum picis</name>
    <dbReference type="NCBI Taxonomy" id="488438"/>
    <lineage>
        <taxon>Bacteria</taxon>
        <taxon>Pseudomonadati</taxon>
        <taxon>Pseudomonadota</taxon>
        <taxon>Alphaproteobacteria</taxon>
        <taxon>Rhodospirillales</taxon>
        <taxon>Azospirillaceae</taxon>
        <taxon>Azospirillum</taxon>
    </lineage>
</organism>
<evidence type="ECO:0000256" key="2">
    <source>
        <dbReference type="SAM" id="SignalP"/>
    </source>
</evidence>
<gene>
    <name evidence="3" type="ORF">QO018_005753</name>
</gene>
<dbReference type="RefSeq" id="WP_209990240.1">
    <property type="nucleotide sequence ID" value="NZ_JAGINO010000033.1"/>
</dbReference>
<evidence type="ECO:0008006" key="5">
    <source>
        <dbReference type="Google" id="ProtNLM"/>
    </source>
</evidence>
<proteinExistence type="predicted"/>
<comment type="caution">
    <text evidence="3">The sequence shown here is derived from an EMBL/GenBank/DDBJ whole genome shotgun (WGS) entry which is preliminary data.</text>
</comment>
<feature type="compositionally biased region" description="Polar residues" evidence="1">
    <location>
        <begin position="57"/>
        <end position="71"/>
    </location>
</feature>